<name>A0A7U6GHJ4_9GAMM</name>
<evidence type="ECO:0000313" key="5">
    <source>
        <dbReference type="Proteomes" id="UP000031631"/>
    </source>
</evidence>
<sequence length="174" mass="19603">MKKQITLTTLGLLISSMANAGEHPIGDPVEKNGMELAAVYLQPVKMEPMLPGMMQPSDIHLEADIHAIKGNKNGFGEGEWIPYLSIDYEIRKQGSDWRTFGSFMPMVASDGPHYARNIKLDGAGKYELRYHIEPPPINGFYRHTDKETGVGKWWQPFDLKWEFTYLGAGKKGGY</sequence>
<protein>
    <recommendedName>
        <fullName evidence="6">Iron transporter</fullName>
    </recommendedName>
</protein>
<keyword evidence="5" id="KW-1185">Reference proteome</keyword>
<dbReference type="Gene3D" id="2.60.40.2480">
    <property type="entry name" value="Periplasmic metal-binding protein Tp34-type"/>
    <property type="match status" value="1"/>
</dbReference>
<dbReference type="Pfam" id="PF10634">
    <property type="entry name" value="Iron_transport"/>
    <property type="match status" value="1"/>
</dbReference>
<accession>A0A7U6GHJ4</accession>
<dbReference type="PIRSF" id="PIRSF017018">
    <property type="entry name" value="Tp34"/>
    <property type="match status" value="1"/>
</dbReference>
<organism evidence="4 5">
    <name type="scientific">Thiolapillus brandeum</name>
    <dbReference type="NCBI Taxonomy" id="1076588"/>
    <lineage>
        <taxon>Bacteria</taxon>
        <taxon>Pseudomonadati</taxon>
        <taxon>Pseudomonadota</taxon>
        <taxon>Gammaproteobacteria</taxon>
        <taxon>Chromatiales</taxon>
        <taxon>Sedimenticolaceae</taxon>
        <taxon>Thiolapillus</taxon>
    </lineage>
</organism>
<dbReference type="Proteomes" id="UP000031631">
    <property type="component" value="Chromosome"/>
</dbReference>
<evidence type="ECO:0000256" key="1">
    <source>
        <dbReference type="ARBA" id="ARBA00010013"/>
    </source>
</evidence>
<comment type="similarity">
    <text evidence="1">Belongs to the UPF0423 family.</text>
</comment>
<dbReference type="AlphaFoldDB" id="A0A7U6GHJ4"/>
<dbReference type="InterPro" id="IPR038482">
    <property type="entry name" value="Tp34-type_sf"/>
</dbReference>
<dbReference type="OrthoDB" id="1495621at2"/>
<dbReference type="EMBL" id="AP012273">
    <property type="protein sequence ID" value="BAO43751.1"/>
    <property type="molecule type" value="Genomic_DNA"/>
</dbReference>
<feature type="signal peptide" evidence="3">
    <location>
        <begin position="1"/>
        <end position="20"/>
    </location>
</feature>
<evidence type="ECO:0000256" key="3">
    <source>
        <dbReference type="SAM" id="SignalP"/>
    </source>
</evidence>
<reference evidence="4 5" key="1">
    <citation type="journal article" date="2014" name="PLoS ONE">
        <title>Physiological and genomic features of a novel sulfur-oxidizing gammaproteobacterium belonging to a previously uncultivated symbiotic lineage isolated from a hydrothermal vent.</title>
        <authorList>
            <person name="Nunoura T."/>
            <person name="Takaki Y."/>
            <person name="Kazama H."/>
            <person name="Kakuta J."/>
            <person name="Shimamura S."/>
            <person name="Makita H."/>
            <person name="Hirai M."/>
            <person name="Miyazaki M."/>
            <person name="Takai K."/>
        </authorList>
    </citation>
    <scope>NUCLEOTIDE SEQUENCE [LARGE SCALE GENOMIC DNA]</scope>
    <source>
        <strain evidence="4 5">Hiromi1</strain>
    </source>
</reference>
<evidence type="ECO:0008006" key="6">
    <source>
        <dbReference type="Google" id="ProtNLM"/>
    </source>
</evidence>
<evidence type="ECO:0000256" key="2">
    <source>
        <dbReference type="ARBA" id="ARBA00022729"/>
    </source>
</evidence>
<gene>
    <name evidence="4" type="ORF">TBH_C0816</name>
</gene>
<keyword evidence="2 3" id="KW-0732">Signal</keyword>
<dbReference type="RefSeq" id="WP_041065789.1">
    <property type="nucleotide sequence ID" value="NZ_AP012273.1"/>
</dbReference>
<feature type="chain" id="PRO_5030505493" description="Iron transporter" evidence="3">
    <location>
        <begin position="21"/>
        <end position="174"/>
    </location>
</feature>
<proteinExistence type="inferred from homology"/>
<dbReference type="KEGG" id="tbn:TBH_C0816"/>
<evidence type="ECO:0000313" key="4">
    <source>
        <dbReference type="EMBL" id="BAO43751.1"/>
    </source>
</evidence>
<dbReference type="InterPro" id="IPR018470">
    <property type="entry name" value="Metal-bd_Tp34-typ"/>
</dbReference>